<dbReference type="GO" id="GO:0016887">
    <property type="term" value="F:ATP hydrolysis activity"/>
    <property type="evidence" value="ECO:0007669"/>
    <property type="project" value="InterPro"/>
</dbReference>
<dbReference type="Proteomes" id="UP001176478">
    <property type="component" value="Unassembled WGS sequence"/>
</dbReference>
<reference evidence="6" key="2">
    <citation type="submission" date="2023-07" db="EMBL/GenBank/DDBJ databases">
        <authorList>
            <person name="Yang W."/>
            <person name="Chen J."/>
            <person name="Ji P."/>
            <person name="Hu F."/>
        </authorList>
    </citation>
    <scope>NUCLEOTIDE SEQUENCE</scope>
    <source>
        <strain evidence="6">CRE-138-0111</strain>
    </source>
</reference>
<evidence type="ECO:0000313" key="6">
    <source>
        <dbReference type="EMBL" id="MDO7854983.1"/>
    </source>
</evidence>
<dbReference type="SMART" id="SM00382">
    <property type="entry name" value="AAA"/>
    <property type="match status" value="1"/>
</dbReference>
<dbReference type="Gene3D" id="3.40.50.300">
    <property type="entry name" value="P-loop containing nucleotide triphosphate hydrolases"/>
    <property type="match status" value="1"/>
</dbReference>
<dbReference type="EMBL" id="JARRYG010000017">
    <property type="protein sequence ID" value="MDG4697666.1"/>
    <property type="molecule type" value="Genomic_DNA"/>
</dbReference>
<dbReference type="SUPFAM" id="SSF52540">
    <property type="entry name" value="P-loop containing nucleoside triphosphate hydrolases"/>
    <property type="match status" value="1"/>
</dbReference>
<keyword evidence="2" id="KW-0547">Nucleotide-binding</keyword>
<sequence length="255" mass="28982">MNDQPIIDIKNINVNKRLINISAQAFPGEQIHLLGANGSGKSSLLGAISGYLPVAGDIHINGINLQQYRVSQLANQRAYFPQFVNTMPILKVFQYLELFSPKNSRLIGIFERLCTDFQLMPLLRKRITQLSGGEWQRVRLTAAFLQVWDEQSLAGKFILFDEPMSNLDIIQQATLDKWIKYFCDCLGTVIMSGHDLNHSYKNASGIWLMKQGRLMAIGKPDEVMTEKNLSDIFMSEIKLSQNTSNRMWQIIKLAD</sequence>
<gene>
    <name evidence="5" type="ORF">P7V44_15605</name>
    <name evidence="6" type="ORF">Q5E86_01055</name>
</gene>
<dbReference type="InterPro" id="IPR003593">
    <property type="entry name" value="AAA+_ATPase"/>
</dbReference>
<dbReference type="PANTHER" id="PTHR42734">
    <property type="entry name" value="METAL TRANSPORT SYSTEM ATP-BINDING PROTEIN TM_0124-RELATED"/>
    <property type="match status" value="1"/>
</dbReference>
<dbReference type="Proteomes" id="UP001156701">
    <property type="component" value="Unassembled WGS sequence"/>
</dbReference>
<dbReference type="Pfam" id="PF00005">
    <property type="entry name" value="ABC_tran"/>
    <property type="match status" value="1"/>
</dbReference>
<evidence type="ECO:0000256" key="3">
    <source>
        <dbReference type="ARBA" id="ARBA00022840"/>
    </source>
</evidence>
<reference evidence="6" key="3">
    <citation type="journal article" date="2024" name="Int. J. Antimicrob. Agents">
        <title>Identification of a novel Providencia species showing multi-drug-resistant in three patients with hospital-acquired infection.</title>
        <authorList>
            <person name="Yang W."/>
            <person name="Chen J."/>
            <person name="Yang F."/>
            <person name="Ji P."/>
            <person name="Shen S."/>
            <person name="Yin D."/>
            <person name="Hu F."/>
        </authorList>
    </citation>
    <scope>NUCLEOTIDE SEQUENCE</scope>
    <source>
        <strain evidence="6">CRE-138-0111</strain>
    </source>
</reference>
<reference evidence="5" key="1">
    <citation type="submission" date="2023-03" db="EMBL/GenBank/DDBJ databases">
        <title>a new species belonging to Providencia genus.</title>
        <authorList>
            <person name="Yang W."/>
            <person name="Hu F."/>
            <person name="Shen S."/>
            <person name="Ding L."/>
            <person name="Yin D."/>
        </authorList>
    </citation>
    <scope>NUCLEOTIDE SEQUENCE</scope>
    <source>
        <strain evidence="5">CRE-3FA-0001</strain>
    </source>
</reference>
<feature type="domain" description="ABC transporter" evidence="4">
    <location>
        <begin position="1"/>
        <end position="236"/>
    </location>
</feature>
<dbReference type="InterPro" id="IPR050153">
    <property type="entry name" value="Metal_Ion_Import_ABC"/>
</dbReference>
<proteinExistence type="predicted"/>
<dbReference type="InterPro" id="IPR027417">
    <property type="entry name" value="P-loop_NTPase"/>
</dbReference>
<keyword evidence="3 5" id="KW-0067">ATP-binding</keyword>
<keyword evidence="1" id="KW-0813">Transport</keyword>
<evidence type="ECO:0000313" key="8">
    <source>
        <dbReference type="Proteomes" id="UP001176478"/>
    </source>
</evidence>
<evidence type="ECO:0000313" key="7">
    <source>
        <dbReference type="Proteomes" id="UP001156701"/>
    </source>
</evidence>
<dbReference type="GO" id="GO:0005524">
    <property type="term" value="F:ATP binding"/>
    <property type="evidence" value="ECO:0007669"/>
    <property type="project" value="UniProtKB-KW"/>
</dbReference>
<evidence type="ECO:0000256" key="2">
    <source>
        <dbReference type="ARBA" id="ARBA00022741"/>
    </source>
</evidence>
<dbReference type="AlphaFoldDB" id="A0AA42FM84"/>
<dbReference type="InterPro" id="IPR003439">
    <property type="entry name" value="ABC_transporter-like_ATP-bd"/>
</dbReference>
<protein>
    <submittedName>
        <fullName evidence="5">ATP-binding cassette domain-containing protein</fullName>
    </submittedName>
</protein>
<evidence type="ECO:0000259" key="4">
    <source>
        <dbReference type="PROSITE" id="PS50893"/>
    </source>
</evidence>
<dbReference type="PANTHER" id="PTHR42734:SF18">
    <property type="entry name" value="VITAMIN B12 IMPORT ATP-BINDING PROTEIN BTUD"/>
    <property type="match status" value="1"/>
</dbReference>
<accession>A0AA42FM84</accession>
<evidence type="ECO:0000313" key="5">
    <source>
        <dbReference type="EMBL" id="MDG4697666.1"/>
    </source>
</evidence>
<organism evidence="5 7">
    <name type="scientific">Providencia huashanensis</name>
    <dbReference type="NCBI Taxonomy" id="3037798"/>
    <lineage>
        <taxon>Bacteria</taxon>
        <taxon>Pseudomonadati</taxon>
        <taxon>Pseudomonadota</taxon>
        <taxon>Gammaproteobacteria</taxon>
        <taxon>Enterobacterales</taxon>
        <taxon>Morganellaceae</taxon>
        <taxon>Providencia</taxon>
    </lineage>
</organism>
<comment type="caution">
    <text evidence="5">The sequence shown here is derived from an EMBL/GenBank/DDBJ whole genome shotgun (WGS) entry which is preliminary data.</text>
</comment>
<dbReference type="EMBL" id="JAUQTG010000001">
    <property type="protein sequence ID" value="MDO7854983.1"/>
    <property type="molecule type" value="Genomic_DNA"/>
</dbReference>
<evidence type="ECO:0000256" key="1">
    <source>
        <dbReference type="ARBA" id="ARBA00022448"/>
    </source>
</evidence>
<keyword evidence="8" id="KW-1185">Reference proteome</keyword>
<dbReference type="RefSeq" id="WP_166687187.1">
    <property type="nucleotide sequence ID" value="NZ_JARRYG010000017.1"/>
</dbReference>
<name>A0AA42FM84_9GAMM</name>
<dbReference type="PROSITE" id="PS50893">
    <property type="entry name" value="ABC_TRANSPORTER_2"/>
    <property type="match status" value="1"/>
</dbReference>